<feature type="domain" description="SH3" evidence="4">
    <location>
        <begin position="163"/>
        <end position="224"/>
    </location>
</feature>
<reference evidence="5 6" key="1">
    <citation type="journal article" date="2024" name="IMA Fungus">
        <title>IMA Genome - F19 : A genome assembly and annotation guide to empower mycologists, including annotated draft genome sequences of Ceratocystis pirilliformis, Diaporthe australafricana, Fusarium ophioides, Paecilomyces lecythidis, and Sporothrix stenoceras.</title>
        <authorList>
            <person name="Aylward J."/>
            <person name="Wilson A.M."/>
            <person name="Visagie C.M."/>
            <person name="Spraker J."/>
            <person name="Barnes I."/>
            <person name="Buitendag C."/>
            <person name="Ceriani C."/>
            <person name="Del Mar Angel L."/>
            <person name="du Plessis D."/>
            <person name="Fuchs T."/>
            <person name="Gasser K."/>
            <person name="Kramer D."/>
            <person name="Li W."/>
            <person name="Munsamy K."/>
            <person name="Piso A."/>
            <person name="Price J.L."/>
            <person name="Sonnekus B."/>
            <person name="Thomas C."/>
            <person name="van der Nest A."/>
            <person name="van Dijk A."/>
            <person name="van Heerden A."/>
            <person name="van Vuuren N."/>
            <person name="Yilmaz N."/>
            <person name="Duong T.A."/>
            <person name="van der Merwe N.A."/>
            <person name="Wingfield M.J."/>
            <person name="Wingfield B.D."/>
        </authorList>
    </citation>
    <scope>NUCLEOTIDE SEQUENCE [LARGE SCALE GENOMIC DNA]</scope>
    <source>
        <strain evidence="5 6">CMW 18300</strain>
    </source>
</reference>
<dbReference type="InterPro" id="IPR036028">
    <property type="entry name" value="SH3-like_dom_sf"/>
</dbReference>
<dbReference type="Pfam" id="PF14604">
    <property type="entry name" value="SH3_9"/>
    <property type="match status" value="1"/>
</dbReference>
<keyword evidence="6" id="KW-1185">Reference proteome</keyword>
<feature type="compositionally biased region" description="Acidic residues" evidence="3">
    <location>
        <begin position="81"/>
        <end position="91"/>
    </location>
</feature>
<evidence type="ECO:0000259" key="4">
    <source>
        <dbReference type="PROSITE" id="PS50002"/>
    </source>
</evidence>
<gene>
    <name evidence="5" type="ORF">Daus18300_013410</name>
</gene>
<name>A0ABR3VZF5_9PEZI</name>
<dbReference type="Gene3D" id="2.30.30.40">
    <property type="entry name" value="SH3 Domains"/>
    <property type="match status" value="1"/>
</dbReference>
<evidence type="ECO:0000256" key="3">
    <source>
        <dbReference type="SAM" id="MobiDB-lite"/>
    </source>
</evidence>
<organism evidence="5 6">
    <name type="scientific">Diaporthe australafricana</name>
    <dbReference type="NCBI Taxonomy" id="127596"/>
    <lineage>
        <taxon>Eukaryota</taxon>
        <taxon>Fungi</taxon>
        <taxon>Dikarya</taxon>
        <taxon>Ascomycota</taxon>
        <taxon>Pezizomycotina</taxon>
        <taxon>Sordariomycetes</taxon>
        <taxon>Sordariomycetidae</taxon>
        <taxon>Diaporthales</taxon>
        <taxon>Diaporthaceae</taxon>
        <taxon>Diaporthe</taxon>
    </lineage>
</organism>
<keyword evidence="1 2" id="KW-0728">SH3 domain</keyword>
<protein>
    <recommendedName>
        <fullName evidence="4">SH3 domain-containing protein</fullName>
    </recommendedName>
</protein>
<dbReference type="InterPro" id="IPR001452">
    <property type="entry name" value="SH3_domain"/>
</dbReference>
<evidence type="ECO:0000256" key="2">
    <source>
        <dbReference type="PROSITE-ProRule" id="PRU00192"/>
    </source>
</evidence>
<dbReference type="SUPFAM" id="SSF50044">
    <property type="entry name" value="SH3-domain"/>
    <property type="match status" value="1"/>
</dbReference>
<proteinExistence type="predicted"/>
<comment type="caution">
    <text evidence="5">The sequence shown here is derived from an EMBL/GenBank/DDBJ whole genome shotgun (WGS) entry which is preliminary data.</text>
</comment>
<dbReference type="SMART" id="SM00326">
    <property type="entry name" value="SH3"/>
    <property type="match status" value="1"/>
</dbReference>
<dbReference type="PROSITE" id="PS50002">
    <property type="entry name" value="SH3"/>
    <property type="match status" value="1"/>
</dbReference>
<feature type="region of interest" description="Disordered" evidence="3">
    <location>
        <begin position="68"/>
        <end position="93"/>
    </location>
</feature>
<sequence length="232" mass="25848">MHMNQKHGSAITPSDVNINSRVDLGLAKGKCPLCTDCDITNSRQYQTHVGNHLEQFVLFVLPSIEEVEEAEDFDDSKSSEADEEPEEEIEEENRQFERIIHQTRDEGWPLVSPAPFDLALSRELRTVPPSSAGTEFSMHEVESGQALEPSAGAAEIAAAGVPSDTTVYRVTLDFKPTMDDEMELHIGQVVRLLHEYGDGWALCIHLDRSKQGVVPRTCLSTRPVEPRPPPQF</sequence>
<evidence type="ECO:0000313" key="5">
    <source>
        <dbReference type="EMBL" id="KAL1848952.1"/>
    </source>
</evidence>
<evidence type="ECO:0000313" key="6">
    <source>
        <dbReference type="Proteomes" id="UP001583177"/>
    </source>
</evidence>
<dbReference type="Proteomes" id="UP001583177">
    <property type="component" value="Unassembled WGS sequence"/>
</dbReference>
<evidence type="ECO:0000256" key="1">
    <source>
        <dbReference type="ARBA" id="ARBA00022443"/>
    </source>
</evidence>
<dbReference type="EMBL" id="JAWRVE010000208">
    <property type="protein sequence ID" value="KAL1848952.1"/>
    <property type="molecule type" value="Genomic_DNA"/>
</dbReference>
<accession>A0ABR3VZF5</accession>